<organism evidence="2 3">
    <name type="scientific">Collybiopsis luxurians FD-317 M1</name>
    <dbReference type="NCBI Taxonomy" id="944289"/>
    <lineage>
        <taxon>Eukaryota</taxon>
        <taxon>Fungi</taxon>
        <taxon>Dikarya</taxon>
        <taxon>Basidiomycota</taxon>
        <taxon>Agaricomycotina</taxon>
        <taxon>Agaricomycetes</taxon>
        <taxon>Agaricomycetidae</taxon>
        <taxon>Agaricales</taxon>
        <taxon>Marasmiineae</taxon>
        <taxon>Omphalotaceae</taxon>
        <taxon>Collybiopsis</taxon>
        <taxon>Collybiopsis luxurians</taxon>
    </lineage>
</organism>
<evidence type="ECO:0000313" key="3">
    <source>
        <dbReference type="Proteomes" id="UP000053593"/>
    </source>
</evidence>
<gene>
    <name evidence="2" type="ORF">GYMLUDRAFT_64000</name>
</gene>
<evidence type="ECO:0008006" key="4">
    <source>
        <dbReference type="Google" id="ProtNLM"/>
    </source>
</evidence>
<reference evidence="2 3" key="1">
    <citation type="submission" date="2014-04" db="EMBL/GenBank/DDBJ databases">
        <title>Evolutionary Origins and Diversification of the Mycorrhizal Mutualists.</title>
        <authorList>
            <consortium name="DOE Joint Genome Institute"/>
            <consortium name="Mycorrhizal Genomics Consortium"/>
            <person name="Kohler A."/>
            <person name="Kuo A."/>
            <person name="Nagy L.G."/>
            <person name="Floudas D."/>
            <person name="Copeland A."/>
            <person name="Barry K.W."/>
            <person name="Cichocki N."/>
            <person name="Veneault-Fourrey C."/>
            <person name="LaButti K."/>
            <person name="Lindquist E.A."/>
            <person name="Lipzen A."/>
            <person name="Lundell T."/>
            <person name="Morin E."/>
            <person name="Murat C."/>
            <person name="Riley R."/>
            <person name="Ohm R."/>
            <person name="Sun H."/>
            <person name="Tunlid A."/>
            <person name="Henrissat B."/>
            <person name="Grigoriev I.V."/>
            <person name="Hibbett D.S."/>
            <person name="Martin F."/>
        </authorList>
    </citation>
    <scope>NUCLEOTIDE SEQUENCE [LARGE SCALE GENOMIC DNA]</scope>
    <source>
        <strain evidence="2 3">FD-317 M1</strain>
    </source>
</reference>
<evidence type="ECO:0000256" key="1">
    <source>
        <dbReference type="SAM" id="MobiDB-lite"/>
    </source>
</evidence>
<keyword evidence="3" id="KW-1185">Reference proteome</keyword>
<feature type="region of interest" description="Disordered" evidence="1">
    <location>
        <begin position="577"/>
        <end position="608"/>
    </location>
</feature>
<dbReference type="Gene3D" id="3.80.10.10">
    <property type="entry name" value="Ribonuclease Inhibitor"/>
    <property type="match status" value="1"/>
</dbReference>
<proteinExistence type="predicted"/>
<name>A0A0D0BE35_9AGAR</name>
<dbReference type="OrthoDB" id="2921962at2759"/>
<dbReference type="InterPro" id="IPR032675">
    <property type="entry name" value="LRR_dom_sf"/>
</dbReference>
<dbReference type="EMBL" id="KN834836">
    <property type="protein sequence ID" value="KIK52871.1"/>
    <property type="molecule type" value="Genomic_DNA"/>
</dbReference>
<accession>A0A0D0BE35</accession>
<dbReference type="Proteomes" id="UP000053593">
    <property type="component" value="Unassembled WGS sequence"/>
</dbReference>
<evidence type="ECO:0000313" key="2">
    <source>
        <dbReference type="EMBL" id="KIK52871.1"/>
    </source>
</evidence>
<feature type="compositionally biased region" description="Acidic residues" evidence="1">
    <location>
        <begin position="577"/>
        <end position="596"/>
    </location>
</feature>
<dbReference type="AlphaFoldDB" id="A0A0D0BE35"/>
<dbReference type="HOGENOM" id="CLU_449086_0_0_1"/>
<protein>
    <recommendedName>
        <fullName evidence="4">F-box domain-containing protein</fullName>
    </recommendedName>
</protein>
<sequence>MLSNPSSFAVDQLRAKWQFSKSEASTMVRTVDDEIRTASTEILRLDSDILALQTRRKKLQQLEEWCRSFYSPIHKLSEELLCRVFVLCCGSTPSTFVDSEGRCNLADAPPFVLGSVCKQWRDMTLAAPRLWTNIFLFLDPNNEYDLEAPVGLQLLRSKGYPLTLQIDMDVKHCLDDPNVYREHPLVPILVQNANRWLSVSFTCPQFSKHFFESLSSIGCLSSLEHVEILQTSSLGSLAKDNDLPQLYLLQDAPALRYLSLNRVPRRSSEFSGKFPWKQITHLTLDADNGTVFRALQYCPNLLSVSYTNVHHNRIAPKRKPRHVVPQRSNLRTLSICLSGDEKDTRYNMLKLLISSLTLPRVETISLTTRGSDIVKSLFSGPNPRRQFVEWLKDPEVEVSNLHLFSGTWPRDAFSVFFNRSSRITTLEIKAIPVSDGDLILALDCLPELQNLVIHERPWASESDSYITATHQFLKCLRCPRPAVSTFKVSLQSQGTLVPKLRRLELGVWDLQYFDEVELVGMLTSRWVPDPAHWVDIGVECLHSFRLHISTGKLTEDTHRELEYLRLAGLQVEVFEEAESDDYSEDCGEENEGESEGVMDRVSVASCEV</sequence>